<dbReference type="CDD" id="cd02440">
    <property type="entry name" value="AdoMet_MTases"/>
    <property type="match status" value="1"/>
</dbReference>
<keyword evidence="2 5" id="KW-0808">Transferase</keyword>
<dbReference type="NCBIfam" id="TIGR03534">
    <property type="entry name" value="RF_mod_PrmC"/>
    <property type="match status" value="1"/>
</dbReference>
<feature type="binding site" evidence="5">
    <location>
        <position position="179"/>
    </location>
    <ligand>
        <name>S-adenosyl-L-methionine</name>
        <dbReference type="ChEBI" id="CHEBI:59789"/>
    </ligand>
</feature>
<keyword evidence="9" id="KW-1185">Reference proteome</keyword>
<evidence type="ECO:0000259" key="6">
    <source>
        <dbReference type="Pfam" id="PF05175"/>
    </source>
</evidence>
<keyword evidence="3 5" id="KW-0949">S-adenosyl-L-methionine</keyword>
<evidence type="ECO:0000256" key="2">
    <source>
        <dbReference type="ARBA" id="ARBA00022679"/>
    </source>
</evidence>
<feature type="binding site" evidence="5">
    <location>
        <position position="152"/>
    </location>
    <ligand>
        <name>S-adenosyl-L-methionine</name>
        <dbReference type="ChEBI" id="CHEBI:59789"/>
    </ligand>
</feature>
<dbReference type="Gene3D" id="3.40.50.150">
    <property type="entry name" value="Vaccinia Virus protein VP39"/>
    <property type="match status" value="1"/>
</dbReference>
<comment type="caution">
    <text evidence="8">The sequence shown here is derived from an EMBL/GenBank/DDBJ whole genome shotgun (WGS) entry which is preliminary data.</text>
</comment>
<dbReference type="InterPro" id="IPR002052">
    <property type="entry name" value="DNA_methylase_N6_adenine_CS"/>
</dbReference>
<sequence>MTASPVSHRVTTVADALTGASKRIAAVSDSPGLDAELLLAQILKLRRAQLPIRGADVLSASSAQAFEALVARRCQGEPVAYLRGSKGFWTLDLEVTPAVLVPRPETELLVEWALQCVHDVAQPALVDLGTGSGAIGLSLASERGDAQILATDRSASALAVARANASRLNLSVEFQRGDWYAACAGRRFELVVSNPPYVAGDDRHLDALRAEPREALTPEGDGLSALRAIIAGAPGHLKAGGRLLVEHGADQGAAVRALFEAAGFTAIETRRDLAGLERASGGIRA</sequence>
<dbReference type="GO" id="GO:0032259">
    <property type="term" value="P:methylation"/>
    <property type="evidence" value="ECO:0007669"/>
    <property type="project" value="UniProtKB-KW"/>
</dbReference>
<dbReference type="InterPro" id="IPR019874">
    <property type="entry name" value="RF_methyltr_PrmC"/>
</dbReference>
<dbReference type="HAMAP" id="MF_02126">
    <property type="entry name" value="RF_methyltr_PrmC"/>
    <property type="match status" value="1"/>
</dbReference>
<evidence type="ECO:0000256" key="1">
    <source>
        <dbReference type="ARBA" id="ARBA00022603"/>
    </source>
</evidence>
<feature type="binding site" evidence="5">
    <location>
        <begin position="194"/>
        <end position="197"/>
    </location>
    <ligand>
        <name>substrate</name>
    </ligand>
</feature>
<dbReference type="Pfam" id="PF05175">
    <property type="entry name" value="MTS"/>
    <property type="match status" value="1"/>
</dbReference>
<dbReference type="InterPro" id="IPR029063">
    <property type="entry name" value="SAM-dependent_MTases_sf"/>
</dbReference>
<comment type="catalytic activity">
    <reaction evidence="4 5">
        <text>L-glutaminyl-[peptide chain release factor] + S-adenosyl-L-methionine = N(5)-methyl-L-glutaminyl-[peptide chain release factor] + S-adenosyl-L-homocysteine + H(+)</text>
        <dbReference type="Rhea" id="RHEA:42896"/>
        <dbReference type="Rhea" id="RHEA-COMP:10271"/>
        <dbReference type="Rhea" id="RHEA-COMP:10272"/>
        <dbReference type="ChEBI" id="CHEBI:15378"/>
        <dbReference type="ChEBI" id="CHEBI:30011"/>
        <dbReference type="ChEBI" id="CHEBI:57856"/>
        <dbReference type="ChEBI" id="CHEBI:59789"/>
        <dbReference type="ChEBI" id="CHEBI:61891"/>
        <dbReference type="EC" id="2.1.1.297"/>
    </reaction>
</comment>
<dbReference type="InterPro" id="IPR040758">
    <property type="entry name" value="PrmC_N"/>
</dbReference>
<dbReference type="EC" id="2.1.1.297" evidence="5"/>
<gene>
    <name evidence="5 8" type="primary">prmC</name>
    <name evidence="8" type="ORF">RM530_06335</name>
</gene>
<dbReference type="Gene3D" id="1.10.8.10">
    <property type="entry name" value="DNA helicase RuvA subunit, C-terminal domain"/>
    <property type="match status" value="1"/>
</dbReference>
<evidence type="ECO:0000259" key="7">
    <source>
        <dbReference type="Pfam" id="PF17827"/>
    </source>
</evidence>
<keyword evidence="1 5" id="KW-0489">Methyltransferase</keyword>
<name>A0ABU2WGI8_9GAMM</name>
<dbReference type="GO" id="GO:0102559">
    <property type="term" value="F:peptide chain release factor N(5)-glutamine methyltransferase activity"/>
    <property type="evidence" value="ECO:0007669"/>
    <property type="project" value="UniProtKB-EC"/>
</dbReference>
<evidence type="ECO:0000256" key="3">
    <source>
        <dbReference type="ARBA" id="ARBA00022691"/>
    </source>
</evidence>
<feature type="domain" description="Release factor glutamine methyltransferase N-terminal" evidence="7">
    <location>
        <begin position="15"/>
        <end position="84"/>
    </location>
</feature>
<proteinExistence type="inferred from homology"/>
<evidence type="ECO:0000313" key="8">
    <source>
        <dbReference type="EMBL" id="MDT0496983.1"/>
    </source>
</evidence>
<dbReference type="EMBL" id="JAVRIC010000006">
    <property type="protein sequence ID" value="MDT0496983.1"/>
    <property type="molecule type" value="Genomic_DNA"/>
</dbReference>
<dbReference type="Proteomes" id="UP001254608">
    <property type="component" value="Unassembled WGS sequence"/>
</dbReference>
<dbReference type="InterPro" id="IPR007848">
    <property type="entry name" value="Small_mtfrase_dom"/>
</dbReference>
<evidence type="ECO:0000256" key="5">
    <source>
        <dbReference type="HAMAP-Rule" id="MF_02126"/>
    </source>
</evidence>
<protein>
    <recommendedName>
        <fullName evidence="5">Release factor glutamine methyltransferase</fullName>
        <shortName evidence="5">RF MTase</shortName>
        <ecNumber evidence="5">2.1.1.297</ecNumber>
    </recommendedName>
    <alternativeName>
        <fullName evidence="5">N5-glutamine methyltransferase PrmC</fullName>
    </alternativeName>
    <alternativeName>
        <fullName evidence="5">Protein-(glutamine-N5) MTase PrmC</fullName>
    </alternativeName>
    <alternativeName>
        <fullName evidence="5">Protein-glutamine N-methyltransferase PrmC</fullName>
    </alternativeName>
</protein>
<dbReference type="PROSITE" id="PS00092">
    <property type="entry name" value="N6_MTASE"/>
    <property type="match status" value="1"/>
</dbReference>
<feature type="binding site" evidence="5">
    <location>
        <begin position="129"/>
        <end position="133"/>
    </location>
    <ligand>
        <name>S-adenosyl-L-methionine</name>
        <dbReference type="ChEBI" id="CHEBI:59789"/>
    </ligand>
</feature>
<feature type="binding site" evidence="5">
    <location>
        <position position="194"/>
    </location>
    <ligand>
        <name>S-adenosyl-L-methionine</name>
        <dbReference type="ChEBI" id="CHEBI:59789"/>
    </ligand>
</feature>
<accession>A0ABU2WGI8</accession>
<dbReference type="Pfam" id="PF17827">
    <property type="entry name" value="PrmC_N"/>
    <property type="match status" value="1"/>
</dbReference>
<evidence type="ECO:0000313" key="9">
    <source>
        <dbReference type="Proteomes" id="UP001254608"/>
    </source>
</evidence>
<reference evidence="8 9" key="1">
    <citation type="submission" date="2023-09" db="EMBL/GenBank/DDBJ databases">
        <authorList>
            <person name="Rey-Velasco X."/>
        </authorList>
    </citation>
    <scope>NUCLEOTIDE SEQUENCE [LARGE SCALE GENOMIC DNA]</scope>
    <source>
        <strain evidence="8 9">W345</strain>
    </source>
</reference>
<dbReference type="PANTHER" id="PTHR18895">
    <property type="entry name" value="HEMK METHYLTRANSFERASE"/>
    <property type="match status" value="1"/>
</dbReference>
<feature type="domain" description="Methyltransferase small" evidence="6">
    <location>
        <begin position="116"/>
        <end position="220"/>
    </location>
</feature>
<comment type="similarity">
    <text evidence="5">Belongs to the protein N5-glutamine methyltransferase family. PrmC subfamily.</text>
</comment>
<dbReference type="PANTHER" id="PTHR18895:SF74">
    <property type="entry name" value="MTRF1L RELEASE FACTOR GLUTAMINE METHYLTRANSFERASE"/>
    <property type="match status" value="1"/>
</dbReference>
<organism evidence="8 9">
    <name type="scientific">Banduia mediterranea</name>
    <dbReference type="NCBI Taxonomy" id="3075609"/>
    <lineage>
        <taxon>Bacteria</taxon>
        <taxon>Pseudomonadati</taxon>
        <taxon>Pseudomonadota</taxon>
        <taxon>Gammaproteobacteria</taxon>
        <taxon>Nevskiales</taxon>
        <taxon>Algiphilaceae</taxon>
        <taxon>Banduia</taxon>
    </lineage>
</organism>
<comment type="function">
    <text evidence="5">Methylates the class 1 translation termination release factors RF1/PrfA and RF2/PrfB on the glutamine residue of the universally conserved GGQ motif.</text>
</comment>
<evidence type="ECO:0000256" key="4">
    <source>
        <dbReference type="ARBA" id="ARBA00048391"/>
    </source>
</evidence>
<dbReference type="SUPFAM" id="SSF53335">
    <property type="entry name" value="S-adenosyl-L-methionine-dependent methyltransferases"/>
    <property type="match status" value="1"/>
</dbReference>
<dbReference type="InterPro" id="IPR050320">
    <property type="entry name" value="N5-glutamine_MTase"/>
</dbReference>
<dbReference type="InterPro" id="IPR004556">
    <property type="entry name" value="HemK-like"/>
</dbReference>
<dbReference type="RefSeq" id="WP_311364376.1">
    <property type="nucleotide sequence ID" value="NZ_JAVRIC010000006.1"/>
</dbReference>
<dbReference type="NCBIfam" id="TIGR00536">
    <property type="entry name" value="hemK_fam"/>
    <property type="match status" value="1"/>
</dbReference>